<keyword evidence="8" id="KW-1185">Reference proteome</keyword>
<proteinExistence type="inferred from homology"/>
<dbReference type="Pfam" id="PF08281">
    <property type="entry name" value="Sigma70_r4_2"/>
    <property type="match status" value="1"/>
</dbReference>
<organism evidence="7 8">
    <name type="scientific">Splendidivirga corallicola</name>
    <dbReference type="NCBI Taxonomy" id="3051826"/>
    <lineage>
        <taxon>Bacteria</taxon>
        <taxon>Pseudomonadati</taxon>
        <taxon>Bacteroidota</taxon>
        <taxon>Cytophagia</taxon>
        <taxon>Cytophagales</taxon>
        <taxon>Splendidivirgaceae</taxon>
        <taxon>Splendidivirga</taxon>
    </lineage>
</organism>
<evidence type="ECO:0000313" key="7">
    <source>
        <dbReference type="EMBL" id="MDN5205028.1"/>
    </source>
</evidence>
<dbReference type="Gene3D" id="1.10.10.10">
    <property type="entry name" value="Winged helix-like DNA-binding domain superfamily/Winged helix DNA-binding domain"/>
    <property type="match status" value="1"/>
</dbReference>
<dbReference type="SUPFAM" id="SSF88946">
    <property type="entry name" value="Sigma2 domain of RNA polymerase sigma factors"/>
    <property type="match status" value="1"/>
</dbReference>
<dbReference type="NCBIfam" id="TIGR02937">
    <property type="entry name" value="sigma70-ECF"/>
    <property type="match status" value="1"/>
</dbReference>
<evidence type="ECO:0000256" key="4">
    <source>
        <dbReference type="ARBA" id="ARBA00023163"/>
    </source>
</evidence>
<evidence type="ECO:0000256" key="2">
    <source>
        <dbReference type="ARBA" id="ARBA00023015"/>
    </source>
</evidence>
<feature type="domain" description="RNA polymerase sigma-70 region 2" evidence="5">
    <location>
        <begin position="47"/>
        <end position="109"/>
    </location>
</feature>
<dbReference type="InterPro" id="IPR014284">
    <property type="entry name" value="RNA_pol_sigma-70_dom"/>
</dbReference>
<evidence type="ECO:0000313" key="8">
    <source>
        <dbReference type="Proteomes" id="UP001172082"/>
    </source>
</evidence>
<keyword evidence="2" id="KW-0805">Transcription regulation</keyword>
<evidence type="ECO:0000256" key="1">
    <source>
        <dbReference type="ARBA" id="ARBA00010641"/>
    </source>
</evidence>
<dbReference type="EMBL" id="JAUJEA010000014">
    <property type="protein sequence ID" value="MDN5205028.1"/>
    <property type="molecule type" value="Genomic_DNA"/>
</dbReference>
<dbReference type="Proteomes" id="UP001172082">
    <property type="component" value="Unassembled WGS sequence"/>
</dbReference>
<evidence type="ECO:0000259" key="5">
    <source>
        <dbReference type="Pfam" id="PF04542"/>
    </source>
</evidence>
<comment type="caution">
    <text evidence="7">The sequence shown here is derived from an EMBL/GenBank/DDBJ whole genome shotgun (WGS) entry which is preliminary data.</text>
</comment>
<dbReference type="SUPFAM" id="SSF88659">
    <property type="entry name" value="Sigma3 and sigma4 domains of RNA polymerase sigma factors"/>
    <property type="match status" value="1"/>
</dbReference>
<protein>
    <submittedName>
        <fullName evidence="7">Sigma-70 family RNA polymerase sigma factor</fullName>
    </submittedName>
</protein>
<dbReference type="Pfam" id="PF04542">
    <property type="entry name" value="Sigma70_r2"/>
    <property type="match status" value="1"/>
</dbReference>
<sequence>MKNQAEDKLRKDAHLFLSYKSSDFDSHSDEEIWQALLKGSSIAFKYIYNKYADLLYDYGKKITKDNQLIEDCLHDLFIELWSRKASSANIRNLKAYLIISFRRKIISAEKKLSKYEKIASHQKFEMDLTDNLSELMEKEDNNLSALKDALNELPQRQKEALYLRFYNHLSCQDIAEIMAINPQSVYNLLHKALLMLKNKFTTFSILLGAMTLF</sequence>
<dbReference type="InterPro" id="IPR039425">
    <property type="entry name" value="RNA_pol_sigma-70-like"/>
</dbReference>
<comment type="similarity">
    <text evidence="1">Belongs to the sigma-70 factor family. ECF subfamily.</text>
</comment>
<dbReference type="InterPro" id="IPR013249">
    <property type="entry name" value="RNA_pol_sigma70_r4_t2"/>
</dbReference>
<dbReference type="InterPro" id="IPR007627">
    <property type="entry name" value="RNA_pol_sigma70_r2"/>
</dbReference>
<dbReference type="InterPro" id="IPR036388">
    <property type="entry name" value="WH-like_DNA-bd_sf"/>
</dbReference>
<reference evidence="7" key="1">
    <citation type="submission" date="2023-06" db="EMBL/GenBank/DDBJ databases">
        <title>Genomic of Parafulvivirga corallium.</title>
        <authorList>
            <person name="Wang G."/>
        </authorList>
    </citation>
    <scope>NUCLEOTIDE SEQUENCE</scope>
    <source>
        <strain evidence="7">BMA10</strain>
    </source>
</reference>
<dbReference type="PANTHER" id="PTHR43133:SF46">
    <property type="entry name" value="RNA POLYMERASE SIGMA-70 FACTOR ECF SUBFAMILY"/>
    <property type="match status" value="1"/>
</dbReference>
<dbReference type="InterPro" id="IPR013324">
    <property type="entry name" value="RNA_pol_sigma_r3/r4-like"/>
</dbReference>
<evidence type="ECO:0000259" key="6">
    <source>
        <dbReference type="Pfam" id="PF08281"/>
    </source>
</evidence>
<dbReference type="Gene3D" id="1.10.1740.10">
    <property type="match status" value="1"/>
</dbReference>
<accession>A0ABT8KY16</accession>
<dbReference type="RefSeq" id="WP_346755052.1">
    <property type="nucleotide sequence ID" value="NZ_JAUJEA010000014.1"/>
</dbReference>
<gene>
    <name evidence="7" type="ORF">QQ008_26805</name>
</gene>
<dbReference type="CDD" id="cd06171">
    <property type="entry name" value="Sigma70_r4"/>
    <property type="match status" value="1"/>
</dbReference>
<name>A0ABT8KY16_9BACT</name>
<feature type="domain" description="RNA polymerase sigma factor 70 region 4 type 2" evidence="6">
    <location>
        <begin position="145"/>
        <end position="195"/>
    </location>
</feature>
<dbReference type="InterPro" id="IPR013325">
    <property type="entry name" value="RNA_pol_sigma_r2"/>
</dbReference>
<dbReference type="PANTHER" id="PTHR43133">
    <property type="entry name" value="RNA POLYMERASE ECF-TYPE SIGMA FACTO"/>
    <property type="match status" value="1"/>
</dbReference>
<keyword evidence="4" id="KW-0804">Transcription</keyword>
<evidence type="ECO:0000256" key="3">
    <source>
        <dbReference type="ARBA" id="ARBA00023082"/>
    </source>
</evidence>
<keyword evidence="3" id="KW-0731">Sigma factor</keyword>